<dbReference type="Gene3D" id="3.30.300.20">
    <property type="match status" value="1"/>
</dbReference>
<dbReference type="InterPro" id="IPR015946">
    <property type="entry name" value="KH_dom-like_a/b"/>
</dbReference>
<keyword evidence="2" id="KW-1185">Reference proteome</keyword>
<dbReference type="Pfam" id="PF02566">
    <property type="entry name" value="OsmC"/>
    <property type="match status" value="1"/>
</dbReference>
<reference evidence="1 2" key="1">
    <citation type="submission" date="2016-11" db="EMBL/GenBank/DDBJ databases">
        <title>Trade-off between light-utilization and light-protection in marine flavobacteria.</title>
        <authorList>
            <person name="Kumagai Y."/>
        </authorList>
    </citation>
    <scope>NUCLEOTIDE SEQUENCE [LARGE SCALE GENOMIC DNA]</scope>
    <source>
        <strain evidence="1 2">NBRC 107741</strain>
    </source>
</reference>
<comment type="caution">
    <text evidence="1">The sequence shown here is derived from an EMBL/GenBank/DDBJ whole genome shotgun (WGS) entry which is preliminary data.</text>
</comment>
<name>A0A2S7KM21_9FLAO</name>
<dbReference type="Proteomes" id="UP000239800">
    <property type="component" value="Unassembled WGS sequence"/>
</dbReference>
<dbReference type="EMBL" id="MQUB01000001">
    <property type="protein sequence ID" value="PQB03641.1"/>
    <property type="molecule type" value="Genomic_DNA"/>
</dbReference>
<evidence type="ECO:0000313" key="2">
    <source>
        <dbReference type="Proteomes" id="UP000239800"/>
    </source>
</evidence>
<accession>A0A2S7KM21</accession>
<evidence type="ECO:0000313" key="1">
    <source>
        <dbReference type="EMBL" id="PQB03641.1"/>
    </source>
</evidence>
<dbReference type="AlphaFoldDB" id="A0A2S7KM21"/>
<protein>
    <submittedName>
        <fullName evidence="1">Disulfide bond formation regulator</fullName>
    </submittedName>
</protein>
<dbReference type="RefSeq" id="WP_104811563.1">
    <property type="nucleotide sequence ID" value="NZ_MQUB01000001.1"/>
</dbReference>
<dbReference type="PANTHER" id="PTHR34352">
    <property type="entry name" value="PROTEIN YHFA"/>
    <property type="match status" value="1"/>
</dbReference>
<dbReference type="PANTHER" id="PTHR34352:SF1">
    <property type="entry name" value="PROTEIN YHFA"/>
    <property type="match status" value="1"/>
</dbReference>
<sequence length="140" mass="15410">MKVNLERKNDQFLFEAIGATGVPVHIDNKTGDEVHGASPMELVLMGVGGCSAIDVIFILQKQKLVIDDYRIEVEGSRMEVGGAKPFESILVTMYLEGDIPPAKAKRAVGLSFEKYCSVSITLQPRVKIDYRVVLNGELLE</sequence>
<dbReference type="SUPFAM" id="SSF82784">
    <property type="entry name" value="OsmC-like"/>
    <property type="match status" value="1"/>
</dbReference>
<proteinExistence type="predicted"/>
<dbReference type="InterPro" id="IPR036102">
    <property type="entry name" value="OsmC/Ohrsf"/>
</dbReference>
<organism evidence="1 2">
    <name type="scientific">Aureitalea marina</name>
    <dbReference type="NCBI Taxonomy" id="930804"/>
    <lineage>
        <taxon>Bacteria</taxon>
        <taxon>Pseudomonadati</taxon>
        <taxon>Bacteroidota</taxon>
        <taxon>Flavobacteriia</taxon>
        <taxon>Flavobacteriales</taxon>
        <taxon>Flavobacteriaceae</taxon>
        <taxon>Aureitalea</taxon>
    </lineage>
</organism>
<dbReference type="InterPro" id="IPR003718">
    <property type="entry name" value="OsmC/Ohr_fam"/>
</dbReference>
<dbReference type="OrthoDB" id="9804010at2"/>
<gene>
    <name evidence="1" type="ORF">BST85_01035</name>
</gene>